<sequence>MEILANVLSGLVGGALALVGVWIQNNKQDKDTHQELKNNIVSLIDIHLYKIAQTRNIELNKYKALANKQESSEAFYDVKNNFEEIDNQIQELMSLIRVYSNNSNDCVQDLLKRFQPLNQQLNRFTRAHSMYVNKFDDNTFDRENLARSKYKLDTELKNYIDKMRNFSNNHFDHPIFEYPLKELEY</sequence>
<organism evidence="1 2">
    <name type="scientific">Lacicoccus qingdaonensis</name>
    <dbReference type="NCBI Taxonomy" id="576118"/>
    <lineage>
        <taxon>Bacteria</taxon>
        <taxon>Bacillati</taxon>
        <taxon>Bacillota</taxon>
        <taxon>Bacilli</taxon>
        <taxon>Bacillales</taxon>
        <taxon>Salinicoccaceae</taxon>
        <taxon>Lacicoccus</taxon>
    </lineage>
</organism>
<protein>
    <submittedName>
        <fullName evidence="1">Uncharacterized protein</fullName>
    </submittedName>
</protein>
<evidence type="ECO:0000313" key="2">
    <source>
        <dbReference type="Proteomes" id="UP000199008"/>
    </source>
</evidence>
<name>A0A1G9FQI8_9BACL</name>
<keyword evidence="2" id="KW-1185">Reference proteome</keyword>
<evidence type="ECO:0000313" key="1">
    <source>
        <dbReference type="EMBL" id="SDK90678.1"/>
    </source>
</evidence>
<gene>
    <name evidence="1" type="ORF">SAMN05216216_11354</name>
</gene>
<accession>A0A1G9FQI8</accession>
<dbReference type="EMBL" id="FNFY01000013">
    <property type="protein sequence ID" value="SDK90678.1"/>
    <property type="molecule type" value="Genomic_DNA"/>
</dbReference>
<dbReference type="AlphaFoldDB" id="A0A1G9FQI8"/>
<dbReference type="RefSeq" id="WP_092986510.1">
    <property type="nucleotide sequence ID" value="NZ_FNFY01000013.1"/>
</dbReference>
<proteinExistence type="predicted"/>
<dbReference type="Proteomes" id="UP000199008">
    <property type="component" value="Unassembled WGS sequence"/>
</dbReference>
<dbReference type="OrthoDB" id="9825794at2"/>
<reference evidence="2" key="1">
    <citation type="submission" date="2016-10" db="EMBL/GenBank/DDBJ databases">
        <authorList>
            <person name="Varghese N."/>
            <person name="Submissions S."/>
        </authorList>
    </citation>
    <scope>NUCLEOTIDE SEQUENCE [LARGE SCALE GENOMIC DNA]</scope>
    <source>
        <strain evidence="2">CGMCC 1.8895</strain>
    </source>
</reference>